<dbReference type="EMBL" id="JAVXUP010002017">
    <property type="protein sequence ID" value="KAK3006256.1"/>
    <property type="molecule type" value="Genomic_DNA"/>
</dbReference>
<proteinExistence type="predicted"/>
<organism evidence="1 2">
    <name type="scientific">Escallonia herrerae</name>
    <dbReference type="NCBI Taxonomy" id="1293975"/>
    <lineage>
        <taxon>Eukaryota</taxon>
        <taxon>Viridiplantae</taxon>
        <taxon>Streptophyta</taxon>
        <taxon>Embryophyta</taxon>
        <taxon>Tracheophyta</taxon>
        <taxon>Spermatophyta</taxon>
        <taxon>Magnoliopsida</taxon>
        <taxon>eudicotyledons</taxon>
        <taxon>Gunneridae</taxon>
        <taxon>Pentapetalae</taxon>
        <taxon>asterids</taxon>
        <taxon>campanulids</taxon>
        <taxon>Escalloniales</taxon>
        <taxon>Escalloniaceae</taxon>
        <taxon>Escallonia</taxon>
    </lineage>
</organism>
<evidence type="ECO:0008006" key="3">
    <source>
        <dbReference type="Google" id="ProtNLM"/>
    </source>
</evidence>
<gene>
    <name evidence="1" type="ORF">RJ639_016882</name>
</gene>
<dbReference type="InterPro" id="IPR037047">
    <property type="entry name" value="PITH_dom_sf"/>
</dbReference>
<sequence>MSAESAASAIQRSQVDLLDFIDWTGVECLNQSPTNSFPNALKQAYVNKPHYISLPLPPPSPLKLEQILTSICRDRDPQQIQSTITSQSVKRGISITSMARNAIEP</sequence>
<comment type="caution">
    <text evidence="1">The sequence shown here is derived from an EMBL/GenBank/DDBJ whole genome shotgun (WGS) entry which is preliminary data.</text>
</comment>
<evidence type="ECO:0000313" key="1">
    <source>
        <dbReference type="EMBL" id="KAK3006256.1"/>
    </source>
</evidence>
<accession>A0AA89AMT6</accession>
<name>A0AA89AMT6_9ASTE</name>
<keyword evidence="2" id="KW-1185">Reference proteome</keyword>
<dbReference type="Gene3D" id="2.60.120.470">
    <property type="entry name" value="PITH domain"/>
    <property type="match status" value="1"/>
</dbReference>
<evidence type="ECO:0000313" key="2">
    <source>
        <dbReference type="Proteomes" id="UP001188597"/>
    </source>
</evidence>
<reference evidence="1" key="1">
    <citation type="submission" date="2022-12" db="EMBL/GenBank/DDBJ databases">
        <title>Draft genome assemblies for two species of Escallonia (Escalloniales).</title>
        <authorList>
            <person name="Chanderbali A."/>
            <person name="Dervinis C."/>
            <person name="Anghel I."/>
            <person name="Soltis D."/>
            <person name="Soltis P."/>
            <person name="Zapata F."/>
        </authorList>
    </citation>
    <scope>NUCLEOTIDE SEQUENCE</scope>
    <source>
        <strain evidence="1">UCBG64.0493</strain>
        <tissue evidence="1">Leaf</tissue>
    </source>
</reference>
<dbReference type="AlphaFoldDB" id="A0AA89AMT6"/>
<dbReference type="Proteomes" id="UP001188597">
    <property type="component" value="Unassembled WGS sequence"/>
</dbReference>
<protein>
    <recommendedName>
        <fullName evidence="3">PITH domain-containing protein</fullName>
    </recommendedName>
</protein>